<dbReference type="InterPro" id="IPR050834">
    <property type="entry name" value="Glycosyltransf_2"/>
</dbReference>
<reference evidence="2" key="1">
    <citation type="submission" date="2018-07" db="EMBL/GenBank/DDBJ databases">
        <authorList>
            <person name="Quirk P.G."/>
            <person name="Krulwich T.A."/>
        </authorList>
    </citation>
    <scope>NUCLEOTIDE SEQUENCE</scope>
</reference>
<dbReference type="CDD" id="cd00761">
    <property type="entry name" value="Glyco_tranf_GTA_type"/>
    <property type="match status" value="1"/>
</dbReference>
<dbReference type="AlphaFoldDB" id="A0A380TA77"/>
<evidence type="ECO:0000313" key="2">
    <source>
        <dbReference type="EMBL" id="SUS03873.1"/>
    </source>
</evidence>
<feature type="domain" description="Glycosyltransferase 2-like" evidence="1">
    <location>
        <begin position="6"/>
        <end position="133"/>
    </location>
</feature>
<keyword evidence="2" id="KW-0808">Transferase</keyword>
<dbReference type="EMBL" id="UIDG01000015">
    <property type="protein sequence ID" value="SUS03873.1"/>
    <property type="molecule type" value="Genomic_DNA"/>
</dbReference>
<dbReference type="SUPFAM" id="SSF53448">
    <property type="entry name" value="Nucleotide-diphospho-sugar transferases"/>
    <property type="match status" value="1"/>
</dbReference>
<name>A0A380TA77_9ZZZZ</name>
<protein>
    <submittedName>
        <fullName evidence="2">Putative Amylovoran biosynthesis glycosyltransferase AmsB</fullName>
        <ecNumber evidence="2">2.4.-.-</ecNumber>
    </submittedName>
</protein>
<keyword evidence="2" id="KW-0328">Glycosyltransferase</keyword>
<gene>
    <name evidence="2" type="ORF">DF3PB_1110009</name>
</gene>
<evidence type="ECO:0000259" key="1">
    <source>
        <dbReference type="Pfam" id="PF00535"/>
    </source>
</evidence>
<dbReference type="GO" id="GO:0016757">
    <property type="term" value="F:glycosyltransferase activity"/>
    <property type="evidence" value="ECO:0007669"/>
    <property type="project" value="UniProtKB-KW"/>
</dbReference>
<dbReference type="EC" id="2.4.-.-" evidence="2"/>
<accession>A0A380TA77</accession>
<dbReference type="Gene3D" id="3.90.550.10">
    <property type="entry name" value="Spore Coat Polysaccharide Biosynthesis Protein SpsA, Chain A"/>
    <property type="match status" value="1"/>
</dbReference>
<sequence>MSVLVSVVIPTYNRAHVIGRALRSCREQSLRNFEVVIADDEKSTDNIAEAIAAFPELSIRLLSGVRGKAAAARNAGVRAADGTYIAFLDSDDEFLPPKLEACVAVLERGEADAVYSQTYVECGADRLWVKPPRGIATGVDISEYLFVDQGWVHPSTLVLPRTWALKSPFAEGLGYGDDAQFAIDLVHAGARLKMIEEPLAIYHDTGGADHLSLSLYYEDFESSNNKAFVDWMEDKRPLIPERAYLAFNVRVRARMIARSRPAEACAHLWQAYRGGVFGLAKSLYYSAQVFCPRLFRMARDLVVRWRGRPQPVRRLPLLERKQN</sequence>
<dbReference type="Pfam" id="PF00535">
    <property type="entry name" value="Glycos_transf_2"/>
    <property type="match status" value="1"/>
</dbReference>
<dbReference type="InterPro" id="IPR029044">
    <property type="entry name" value="Nucleotide-diphossugar_trans"/>
</dbReference>
<dbReference type="PANTHER" id="PTHR43685:SF2">
    <property type="entry name" value="GLYCOSYLTRANSFERASE 2-LIKE DOMAIN-CONTAINING PROTEIN"/>
    <property type="match status" value="1"/>
</dbReference>
<dbReference type="PANTHER" id="PTHR43685">
    <property type="entry name" value="GLYCOSYLTRANSFERASE"/>
    <property type="match status" value="1"/>
</dbReference>
<organism evidence="2">
    <name type="scientific">metagenome</name>
    <dbReference type="NCBI Taxonomy" id="256318"/>
    <lineage>
        <taxon>unclassified sequences</taxon>
        <taxon>metagenomes</taxon>
    </lineage>
</organism>
<proteinExistence type="predicted"/>
<dbReference type="InterPro" id="IPR001173">
    <property type="entry name" value="Glyco_trans_2-like"/>
</dbReference>